<evidence type="ECO:0000256" key="1">
    <source>
        <dbReference type="SAM" id="Phobius"/>
    </source>
</evidence>
<keyword evidence="1" id="KW-0812">Transmembrane</keyword>
<organism evidence="2">
    <name type="scientific">Rhizophora mucronata</name>
    <name type="common">Asiatic mangrove</name>
    <dbReference type="NCBI Taxonomy" id="61149"/>
    <lineage>
        <taxon>Eukaryota</taxon>
        <taxon>Viridiplantae</taxon>
        <taxon>Streptophyta</taxon>
        <taxon>Embryophyta</taxon>
        <taxon>Tracheophyta</taxon>
        <taxon>Spermatophyta</taxon>
        <taxon>Magnoliopsida</taxon>
        <taxon>eudicotyledons</taxon>
        <taxon>Gunneridae</taxon>
        <taxon>Pentapetalae</taxon>
        <taxon>rosids</taxon>
        <taxon>fabids</taxon>
        <taxon>Malpighiales</taxon>
        <taxon>Rhizophoraceae</taxon>
        <taxon>Rhizophora</taxon>
    </lineage>
</organism>
<proteinExistence type="predicted"/>
<feature type="transmembrane region" description="Helical" evidence="1">
    <location>
        <begin position="12"/>
        <end position="37"/>
    </location>
</feature>
<keyword evidence="1" id="KW-0472">Membrane</keyword>
<keyword evidence="1" id="KW-1133">Transmembrane helix</keyword>
<accession>A0A2P2KNG3</accession>
<protein>
    <submittedName>
        <fullName evidence="2">Uncharacterized protein</fullName>
    </submittedName>
</protein>
<dbReference type="EMBL" id="GGEC01026780">
    <property type="protein sequence ID" value="MBX07264.1"/>
    <property type="molecule type" value="Transcribed_RNA"/>
</dbReference>
<reference evidence="2" key="1">
    <citation type="submission" date="2018-02" db="EMBL/GenBank/DDBJ databases">
        <title>Rhizophora mucronata_Transcriptome.</title>
        <authorList>
            <person name="Meera S.P."/>
            <person name="Sreeshan A."/>
            <person name="Augustine A."/>
        </authorList>
    </citation>
    <scope>NUCLEOTIDE SEQUENCE</scope>
    <source>
        <tissue evidence="2">Leaf</tissue>
    </source>
</reference>
<name>A0A2P2KNG3_RHIMU</name>
<sequence length="40" mass="4768">MGTLLLRQRSVCIIIITILYKYTFIFQFSLLFIIYSINAH</sequence>
<dbReference type="AlphaFoldDB" id="A0A2P2KNG3"/>
<evidence type="ECO:0000313" key="2">
    <source>
        <dbReference type="EMBL" id="MBX07264.1"/>
    </source>
</evidence>